<proteinExistence type="predicted"/>
<organism evidence="1 2">
    <name type="scientific">Calicophoron daubneyi</name>
    <name type="common">Rumen fluke</name>
    <name type="synonym">Paramphistomum daubneyi</name>
    <dbReference type="NCBI Taxonomy" id="300641"/>
    <lineage>
        <taxon>Eukaryota</taxon>
        <taxon>Metazoa</taxon>
        <taxon>Spiralia</taxon>
        <taxon>Lophotrochozoa</taxon>
        <taxon>Platyhelminthes</taxon>
        <taxon>Trematoda</taxon>
        <taxon>Digenea</taxon>
        <taxon>Plagiorchiida</taxon>
        <taxon>Pronocephalata</taxon>
        <taxon>Paramphistomoidea</taxon>
        <taxon>Paramphistomidae</taxon>
        <taxon>Calicophoron</taxon>
    </lineage>
</organism>
<gene>
    <name evidence="1" type="ORF">CDAUBV1_LOCUS11437</name>
</gene>
<accession>A0AAV2TLG7</accession>
<evidence type="ECO:0000313" key="1">
    <source>
        <dbReference type="EMBL" id="CAL5137175.1"/>
    </source>
</evidence>
<name>A0AAV2TLG7_CALDB</name>
<sequence>MDDCDARKAFDSLWSITDEIFKYVADIRTILNGSKGSVSEKLPCDRPSYEASMPEQFVEHIGQKLSCLEELNEKRKALLEEFSIPLKSDDLCETKQIEEKPSEHTHAVLRDNALKSFVSYIRSRQVALRTNLSLLERASQRLSEFCSSNDVTFKEKGELIRGCSDYSELKLDDGLNMCEDFNLHLIEDRVALLREGKMLEETLLEVPHEKNEETDKILKDLQTSYLKIKNADVFTFNRQISPILEEYLKIQKRHAIRNAVNSVIVKMQHSFNEYTQMVEAYNQALQSLADNLIV</sequence>
<dbReference type="EMBL" id="CAXLJL010000378">
    <property type="protein sequence ID" value="CAL5137175.1"/>
    <property type="molecule type" value="Genomic_DNA"/>
</dbReference>
<dbReference type="AlphaFoldDB" id="A0AAV2TLG7"/>
<reference evidence="1" key="1">
    <citation type="submission" date="2024-06" db="EMBL/GenBank/DDBJ databases">
        <authorList>
            <person name="Liu X."/>
            <person name="Lenzi L."/>
            <person name="Haldenby T S."/>
            <person name="Uol C."/>
        </authorList>
    </citation>
    <scope>NUCLEOTIDE SEQUENCE</scope>
</reference>
<comment type="caution">
    <text evidence="1">The sequence shown here is derived from an EMBL/GenBank/DDBJ whole genome shotgun (WGS) entry which is preliminary data.</text>
</comment>
<evidence type="ECO:0000313" key="2">
    <source>
        <dbReference type="Proteomes" id="UP001497525"/>
    </source>
</evidence>
<dbReference type="Proteomes" id="UP001497525">
    <property type="component" value="Unassembled WGS sequence"/>
</dbReference>
<protein>
    <submittedName>
        <fullName evidence="1">Uncharacterized protein</fullName>
    </submittedName>
</protein>